<dbReference type="GO" id="GO:0016746">
    <property type="term" value="F:acyltransferase activity"/>
    <property type="evidence" value="ECO:0007669"/>
    <property type="project" value="UniProtKB-KW"/>
</dbReference>
<dbReference type="PANTHER" id="PTHR13906:SF4">
    <property type="entry name" value="LYSOPHOSPHOLIPID ACYLTRANSFERASE 6"/>
    <property type="match status" value="1"/>
</dbReference>
<dbReference type="InterPro" id="IPR049941">
    <property type="entry name" value="LPLAT_7/PORCN-like"/>
</dbReference>
<keyword evidence="2" id="KW-0808">Transferase</keyword>
<accession>A0AA35QXA7</accession>
<name>A0AA35QXA7_GEOBA</name>
<keyword evidence="2" id="KW-0012">Acyltransferase</keyword>
<dbReference type="AlphaFoldDB" id="A0AA35QXA7"/>
<keyword evidence="3" id="KW-1185">Reference proteome</keyword>
<keyword evidence="1" id="KW-0472">Membrane</keyword>
<keyword evidence="1" id="KW-0812">Transmembrane</keyword>
<evidence type="ECO:0000256" key="1">
    <source>
        <dbReference type="SAM" id="Phobius"/>
    </source>
</evidence>
<gene>
    <name evidence="2" type="ORF">GBAR_LOCUS1571</name>
</gene>
<dbReference type="PANTHER" id="PTHR13906">
    <property type="entry name" value="PORCUPINE"/>
    <property type="match status" value="1"/>
</dbReference>
<feature type="non-terminal residue" evidence="2">
    <location>
        <position position="92"/>
    </location>
</feature>
<proteinExistence type="predicted"/>
<reference evidence="2" key="1">
    <citation type="submission" date="2023-03" db="EMBL/GenBank/DDBJ databases">
        <authorList>
            <person name="Steffen K."/>
            <person name="Cardenas P."/>
        </authorList>
    </citation>
    <scope>NUCLEOTIDE SEQUENCE</scope>
</reference>
<sequence length="92" mass="10175">MFEAFIQYLSGVLDLPDDQVRFISLLLMGYPLALVLRHILHPSWTSLHVRHLFSSLSGLTIATLCYGWQVLVLVGGVAVGYIILLVAPPQTV</sequence>
<dbReference type="Proteomes" id="UP001174909">
    <property type="component" value="Unassembled WGS sequence"/>
</dbReference>
<comment type="caution">
    <text evidence="2">The sequence shown here is derived from an EMBL/GenBank/DDBJ whole genome shotgun (WGS) entry which is preliminary data.</text>
</comment>
<feature type="transmembrane region" description="Helical" evidence="1">
    <location>
        <begin position="20"/>
        <end position="40"/>
    </location>
</feature>
<feature type="transmembrane region" description="Helical" evidence="1">
    <location>
        <begin position="61"/>
        <end position="87"/>
    </location>
</feature>
<evidence type="ECO:0000313" key="3">
    <source>
        <dbReference type="Proteomes" id="UP001174909"/>
    </source>
</evidence>
<keyword evidence="1" id="KW-1133">Transmembrane helix</keyword>
<dbReference type="GO" id="GO:0016020">
    <property type="term" value="C:membrane"/>
    <property type="evidence" value="ECO:0007669"/>
    <property type="project" value="TreeGrafter"/>
</dbReference>
<evidence type="ECO:0000313" key="2">
    <source>
        <dbReference type="EMBL" id="CAI7994905.1"/>
    </source>
</evidence>
<protein>
    <submittedName>
        <fullName evidence="2">Lysophospholipid acyltransferase 2</fullName>
    </submittedName>
</protein>
<dbReference type="EMBL" id="CASHTH010000232">
    <property type="protein sequence ID" value="CAI7994905.1"/>
    <property type="molecule type" value="Genomic_DNA"/>
</dbReference>
<organism evidence="2 3">
    <name type="scientific">Geodia barretti</name>
    <name type="common">Barrett's horny sponge</name>
    <dbReference type="NCBI Taxonomy" id="519541"/>
    <lineage>
        <taxon>Eukaryota</taxon>
        <taxon>Metazoa</taxon>
        <taxon>Porifera</taxon>
        <taxon>Demospongiae</taxon>
        <taxon>Heteroscleromorpha</taxon>
        <taxon>Tetractinellida</taxon>
        <taxon>Astrophorina</taxon>
        <taxon>Geodiidae</taxon>
        <taxon>Geodia</taxon>
    </lineage>
</organism>
<dbReference type="GO" id="GO:0030258">
    <property type="term" value="P:lipid modification"/>
    <property type="evidence" value="ECO:0007669"/>
    <property type="project" value="TreeGrafter"/>
</dbReference>